<feature type="compositionally biased region" description="Basic and acidic residues" evidence="1">
    <location>
        <begin position="11"/>
        <end position="23"/>
    </location>
</feature>
<dbReference type="RefSeq" id="WP_079550841.1">
    <property type="nucleotide sequence ID" value="NZ_LT670847.1"/>
</dbReference>
<reference evidence="2 3" key="1">
    <citation type="submission" date="2016-11" db="EMBL/GenBank/DDBJ databases">
        <authorList>
            <person name="Jaros S."/>
            <person name="Januszkiewicz K."/>
            <person name="Wedrychowicz H."/>
        </authorList>
    </citation>
    <scope>NUCLEOTIDE SEQUENCE [LARGE SCALE GENOMIC DNA]</scope>
    <source>
        <strain evidence="2 3">ACAM 12</strain>
    </source>
</reference>
<feature type="compositionally biased region" description="Polar residues" evidence="1">
    <location>
        <begin position="1"/>
        <end position="10"/>
    </location>
</feature>
<dbReference type="Proteomes" id="UP000190911">
    <property type="component" value="Chromosome I"/>
</dbReference>
<dbReference type="AlphaFoldDB" id="A0A1M7ERN6"/>
<protein>
    <submittedName>
        <fullName evidence="2">Uncharacterized protein</fullName>
    </submittedName>
</protein>
<feature type="region of interest" description="Disordered" evidence="1">
    <location>
        <begin position="1"/>
        <end position="30"/>
    </location>
</feature>
<dbReference type="InParanoid" id="A0A1M7ERN6"/>
<evidence type="ECO:0000313" key="3">
    <source>
        <dbReference type="Proteomes" id="UP000190911"/>
    </source>
</evidence>
<name>A0A1M7ERN6_9GAMM</name>
<accession>A0A1M7ERN6</accession>
<dbReference type="OrthoDB" id="6925892at2"/>
<keyword evidence="3" id="KW-1185">Reference proteome</keyword>
<dbReference type="EMBL" id="LT670847">
    <property type="protein sequence ID" value="SHL94226.1"/>
    <property type="molecule type" value="Genomic_DNA"/>
</dbReference>
<evidence type="ECO:0000313" key="2">
    <source>
        <dbReference type="EMBL" id="SHL94226.1"/>
    </source>
</evidence>
<gene>
    <name evidence="2" type="ORF">SAMN05878437_0382</name>
</gene>
<evidence type="ECO:0000256" key="1">
    <source>
        <dbReference type="SAM" id="MobiDB-lite"/>
    </source>
</evidence>
<organism evidence="2 3">
    <name type="scientific">Vreelandella subglaciescola</name>
    <dbReference type="NCBI Taxonomy" id="29571"/>
    <lineage>
        <taxon>Bacteria</taxon>
        <taxon>Pseudomonadati</taxon>
        <taxon>Pseudomonadota</taxon>
        <taxon>Gammaproteobacteria</taxon>
        <taxon>Oceanospirillales</taxon>
        <taxon>Halomonadaceae</taxon>
        <taxon>Vreelandella</taxon>
    </lineage>
</organism>
<sequence>MNMNAATARSTDSHTQSDVEIHNRSRTPGYEEMVARGMALKERYERSLQKIDNLPSDAWPFGTGDGPVHPIEQMPNLMRRLGRGRTAKLRAQFSGKAVTLEKASTNPRKGSNREKRIENTVRSAMRGRAVGDLGCPASDILSGIANLDNQRRNGRSLPLNKISLYVILQELDVISTRGIKELLDVNDRQAQKYVKACEIALPFLARSLLTEDAQTYEVSQGDSVEAPRETTEPLEDQLDDWIQTERFL</sequence>
<proteinExistence type="predicted"/>